<dbReference type="Pfam" id="PF02255">
    <property type="entry name" value="PTS_IIA"/>
    <property type="match status" value="1"/>
</dbReference>
<dbReference type="SUPFAM" id="SSF46973">
    <property type="entry name" value="Enzyme IIa from lactose specific PTS, IIa-lac"/>
    <property type="match status" value="1"/>
</dbReference>
<evidence type="ECO:0000313" key="8">
    <source>
        <dbReference type="EMBL" id="RGL97053.1"/>
    </source>
</evidence>
<keyword evidence="6" id="KW-0460">Magnesium</keyword>
<dbReference type="InterPro" id="IPR036542">
    <property type="entry name" value="PTS_IIA_lac/cel_sf"/>
</dbReference>
<keyword evidence="4" id="KW-0598">Phosphotransferase system</keyword>
<dbReference type="PANTHER" id="PTHR34382">
    <property type="entry name" value="PTS SYSTEM N,N'-DIACETYLCHITOBIOSE-SPECIFIC EIIA COMPONENT"/>
    <property type="match status" value="1"/>
</dbReference>
<evidence type="ECO:0000256" key="1">
    <source>
        <dbReference type="ARBA" id="ARBA00022448"/>
    </source>
</evidence>
<evidence type="ECO:0000256" key="3">
    <source>
        <dbReference type="ARBA" id="ARBA00022679"/>
    </source>
</evidence>
<comment type="cofactor">
    <cofactor evidence="6">
        <name>Mg(2+)</name>
        <dbReference type="ChEBI" id="CHEBI:18420"/>
    </cofactor>
    <text evidence="6">Binds 1 Mg(2+) ion per trimer.</text>
</comment>
<dbReference type="RefSeq" id="WP_117623667.1">
    <property type="nucleotide sequence ID" value="NZ_QRQF01000039.1"/>
</dbReference>
<evidence type="ECO:0000313" key="9">
    <source>
        <dbReference type="Proteomes" id="UP000261257"/>
    </source>
</evidence>
<evidence type="ECO:0000256" key="5">
    <source>
        <dbReference type="PIRSR" id="PIRSR000699-1"/>
    </source>
</evidence>
<evidence type="ECO:0000256" key="4">
    <source>
        <dbReference type="ARBA" id="ARBA00022683"/>
    </source>
</evidence>
<dbReference type="GO" id="GO:0016740">
    <property type="term" value="F:transferase activity"/>
    <property type="evidence" value="ECO:0007669"/>
    <property type="project" value="UniProtKB-KW"/>
</dbReference>
<sequence length="105" mass="11641">MSETSIEHIVMELVVNGGNARSMAIQAIRAAKEGHFAEADQYLQKCSESLNTAHNYQTELIQGELNGNTPAQISLLMIHAQDHLMNAMTVKDLAMEIVDLCRKLM</sequence>
<reference evidence="8 9" key="1">
    <citation type="submission" date="2018-08" db="EMBL/GenBank/DDBJ databases">
        <title>A genome reference for cultivated species of the human gut microbiota.</title>
        <authorList>
            <person name="Zou Y."/>
            <person name="Xue W."/>
            <person name="Luo G."/>
        </authorList>
    </citation>
    <scope>NUCLEOTIDE SEQUENCE [LARGE SCALE GENOMIC DNA]</scope>
    <source>
        <strain evidence="8 9">TF05-11AC</strain>
    </source>
</reference>
<keyword evidence="2" id="KW-0762">Sugar transport</keyword>
<protein>
    <submittedName>
        <fullName evidence="8">PTS lactose/cellobiose transporter subunit IIA</fullName>
    </submittedName>
</protein>
<dbReference type="Proteomes" id="UP000261257">
    <property type="component" value="Unassembled WGS sequence"/>
</dbReference>
<evidence type="ECO:0000256" key="7">
    <source>
        <dbReference type="PROSITE-ProRule" id="PRU00418"/>
    </source>
</evidence>
<dbReference type="PROSITE" id="PS51095">
    <property type="entry name" value="PTS_EIIA_TYPE_3"/>
    <property type="match status" value="1"/>
</dbReference>
<comment type="caution">
    <text evidence="8">The sequence shown here is derived from an EMBL/GenBank/DDBJ whole genome shotgun (WGS) entry which is preliminary data.</text>
</comment>
<dbReference type="AlphaFoldDB" id="A0A3E4TWR1"/>
<dbReference type="PANTHER" id="PTHR34382:SF7">
    <property type="entry name" value="PTS SYSTEM N,N'-DIACETYLCHITOBIOSE-SPECIFIC EIIA COMPONENT"/>
    <property type="match status" value="1"/>
</dbReference>
<dbReference type="GO" id="GO:0046872">
    <property type="term" value="F:metal ion binding"/>
    <property type="evidence" value="ECO:0007669"/>
    <property type="project" value="UniProtKB-KW"/>
</dbReference>
<dbReference type="PIRSF" id="PIRSF000699">
    <property type="entry name" value="PTS_IILac_III"/>
    <property type="match status" value="1"/>
</dbReference>
<evidence type="ECO:0000256" key="6">
    <source>
        <dbReference type="PIRSR" id="PIRSR000699-2"/>
    </source>
</evidence>
<feature type="binding site" evidence="6">
    <location>
        <position position="82"/>
    </location>
    <ligand>
        <name>Mg(2+)</name>
        <dbReference type="ChEBI" id="CHEBI:18420"/>
        <note>ligand shared between all trimeric partners</note>
    </ligand>
</feature>
<feature type="active site" description="Tele-phosphohistidine intermediate" evidence="5">
    <location>
        <position position="79"/>
    </location>
</feature>
<dbReference type="InterPro" id="IPR003188">
    <property type="entry name" value="PTS_IIA_lac/cel"/>
</dbReference>
<dbReference type="GO" id="GO:0009401">
    <property type="term" value="P:phosphoenolpyruvate-dependent sugar phosphotransferase system"/>
    <property type="evidence" value="ECO:0007669"/>
    <property type="project" value="UniProtKB-KW"/>
</dbReference>
<dbReference type="Gene3D" id="1.20.58.80">
    <property type="entry name" value="Phosphotransferase system, lactose/cellobiose-type IIA subunit"/>
    <property type="match status" value="1"/>
</dbReference>
<keyword evidence="3" id="KW-0808">Transferase</keyword>
<name>A0A3E4TWR1_9FIRM</name>
<proteinExistence type="predicted"/>
<keyword evidence="1" id="KW-0813">Transport</keyword>
<dbReference type="CDD" id="cd00215">
    <property type="entry name" value="PTS_IIA_lac"/>
    <property type="match status" value="1"/>
</dbReference>
<keyword evidence="6" id="KW-0479">Metal-binding</keyword>
<accession>A0A3E4TWR1</accession>
<evidence type="ECO:0000256" key="2">
    <source>
        <dbReference type="ARBA" id="ARBA00022597"/>
    </source>
</evidence>
<gene>
    <name evidence="8" type="ORF">DXC39_25780</name>
</gene>
<organism evidence="8 9">
    <name type="scientific">Hungatella hathewayi</name>
    <dbReference type="NCBI Taxonomy" id="154046"/>
    <lineage>
        <taxon>Bacteria</taxon>
        <taxon>Bacillati</taxon>
        <taxon>Bacillota</taxon>
        <taxon>Clostridia</taxon>
        <taxon>Lachnospirales</taxon>
        <taxon>Lachnospiraceae</taxon>
        <taxon>Hungatella</taxon>
    </lineage>
</organism>
<dbReference type="EMBL" id="QSSQ01000038">
    <property type="protein sequence ID" value="RGL97053.1"/>
    <property type="molecule type" value="Genomic_DNA"/>
</dbReference>
<feature type="modified residue" description="Phosphohistidine; by HPr" evidence="7">
    <location>
        <position position="79"/>
    </location>
</feature>